<evidence type="ECO:0000313" key="3">
    <source>
        <dbReference type="EMBL" id="KAL2729772.1"/>
    </source>
</evidence>
<name>A0ABD1ZU74_VESSQ</name>
<reference evidence="1 5" key="1">
    <citation type="journal article" date="2024" name="Ann. Entomol. Soc. Am.">
        <title>Genomic analyses of the southern and eastern yellowjacket wasps (Hymenoptera: Vespidae) reveal evolutionary signatures of social life.</title>
        <authorList>
            <person name="Catto M.A."/>
            <person name="Caine P.B."/>
            <person name="Orr S.E."/>
            <person name="Hunt B.G."/>
            <person name="Goodisman M.A.D."/>
        </authorList>
    </citation>
    <scope>NUCLEOTIDE SEQUENCE [LARGE SCALE GENOMIC DNA]</scope>
    <source>
        <strain evidence="1">233</strain>
        <tissue evidence="1">Head and thorax</tissue>
    </source>
</reference>
<gene>
    <name evidence="3" type="ORF">V1478_005519</name>
    <name evidence="4" type="ORF">V1478_005539</name>
    <name evidence="1" type="ORF">V1478_018496</name>
    <name evidence="2" type="ORF">V1478_018498</name>
</gene>
<accession>A0ABD1ZU74</accession>
<protein>
    <submittedName>
        <fullName evidence="1">Uncharacterized protein</fullName>
    </submittedName>
</protein>
<dbReference type="EMBL" id="JAUDFV010000111">
    <property type="protein sequence ID" value="KAL2729772.1"/>
    <property type="molecule type" value="Genomic_DNA"/>
</dbReference>
<comment type="caution">
    <text evidence="1">The sequence shown here is derived from an EMBL/GenBank/DDBJ whole genome shotgun (WGS) entry which is preliminary data.</text>
</comment>
<dbReference type="Proteomes" id="UP001607302">
    <property type="component" value="Unassembled WGS sequence"/>
</dbReference>
<evidence type="ECO:0000313" key="5">
    <source>
        <dbReference type="Proteomes" id="UP001607302"/>
    </source>
</evidence>
<proteinExistence type="predicted"/>
<keyword evidence="5" id="KW-1185">Reference proteome</keyword>
<sequence length="82" mass="9613">MFVTTAIILFHTIAPMEKLLKMYMITKAELKAMDMSLTVSYRGMKIFLLKYRERLRLMYLVIAFGAMLTSLKVKRSYSIYAC</sequence>
<dbReference type="AlphaFoldDB" id="A0ABD1ZU74"/>
<evidence type="ECO:0000313" key="2">
    <source>
        <dbReference type="EMBL" id="KAL2711919.1"/>
    </source>
</evidence>
<dbReference type="EMBL" id="JAUDFV010000169">
    <property type="protein sequence ID" value="KAL2711917.1"/>
    <property type="molecule type" value="Genomic_DNA"/>
</dbReference>
<dbReference type="EMBL" id="JAUDFV010000169">
    <property type="protein sequence ID" value="KAL2711919.1"/>
    <property type="molecule type" value="Genomic_DNA"/>
</dbReference>
<dbReference type="EMBL" id="JAUDFV010000111">
    <property type="protein sequence ID" value="KAL2729792.1"/>
    <property type="molecule type" value="Genomic_DNA"/>
</dbReference>
<evidence type="ECO:0000313" key="4">
    <source>
        <dbReference type="EMBL" id="KAL2729792.1"/>
    </source>
</evidence>
<organism evidence="1 5">
    <name type="scientific">Vespula squamosa</name>
    <name type="common">Southern yellow jacket</name>
    <name type="synonym">Wasp</name>
    <dbReference type="NCBI Taxonomy" id="30214"/>
    <lineage>
        <taxon>Eukaryota</taxon>
        <taxon>Metazoa</taxon>
        <taxon>Ecdysozoa</taxon>
        <taxon>Arthropoda</taxon>
        <taxon>Hexapoda</taxon>
        <taxon>Insecta</taxon>
        <taxon>Pterygota</taxon>
        <taxon>Neoptera</taxon>
        <taxon>Endopterygota</taxon>
        <taxon>Hymenoptera</taxon>
        <taxon>Apocrita</taxon>
        <taxon>Aculeata</taxon>
        <taxon>Vespoidea</taxon>
        <taxon>Vespidae</taxon>
        <taxon>Vespinae</taxon>
        <taxon>Vespula</taxon>
    </lineage>
</organism>
<evidence type="ECO:0000313" key="1">
    <source>
        <dbReference type="EMBL" id="KAL2711917.1"/>
    </source>
</evidence>